<evidence type="ECO:0000313" key="2">
    <source>
        <dbReference type="EMBL" id="KAF8461762.1"/>
    </source>
</evidence>
<evidence type="ECO:0000313" key="3">
    <source>
        <dbReference type="Proteomes" id="UP000759537"/>
    </source>
</evidence>
<proteinExistence type="predicted"/>
<dbReference type="EMBL" id="WHVB01000118">
    <property type="protein sequence ID" value="KAF8461762.1"/>
    <property type="molecule type" value="Genomic_DNA"/>
</dbReference>
<organism evidence="2 3">
    <name type="scientific">Russula ochroleuca</name>
    <dbReference type="NCBI Taxonomy" id="152965"/>
    <lineage>
        <taxon>Eukaryota</taxon>
        <taxon>Fungi</taxon>
        <taxon>Dikarya</taxon>
        <taxon>Basidiomycota</taxon>
        <taxon>Agaricomycotina</taxon>
        <taxon>Agaricomycetes</taxon>
        <taxon>Russulales</taxon>
        <taxon>Russulaceae</taxon>
        <taxon>Russula</taxon>
    </lineage>
</organism>
<protein>
    <submittedName>
        <fullName evidence="2">Uncharacterized protein</fullName>
    </submittedName>
</protein>
<accession>A0A9P5MP36</accession>
<feature type="region of interest" description="Disordered" evidence="1">
    <location>
        <begin position="221"/>
        <end position="249"/>
    </location>
</feature>
<dbReference type="Proteomes" id="UP000759537">
    <property type="component" value="Unassembled WGS sequence"/>
</dbReference>
<comment type="caution">
    <text evidence="2">The sequence shown here is derived from an EMBL/GenBank/DDBJ whole genome shotgun (WGS) entry which is preliminary data.</text>
</comment>
<dbReference type="AlphaFoldDB" id="A0A9P5MP36"/>
<name>A0A9P5MP36_9AGAM</name>
<feature type="compositionally biased region" description="Polar residues" evidence="1">
    <location>
        <begin position="301"/>
        <end position="322"/>
    </location>
</feature>
<evidence type="ECO:0000256" key="1">
    <source>
        <dbReference type="SAM" id="MobiDB-lite"/>
    </source>
</evidence>
<gene>
    <name evidence="2" type="ORF">DFH94DRAFT_71072</name>
</gene>
<dbReference type="OrthoDB" id="3249073at2759"/>
<feature type="compositionally biased region" description="Basic and acidic residues" evidence="1">
    <location>
        <begin position="289"/>
        <end position="299"/>
    </location>
</feature>
<keyword evidence="3" id="KW-1185">Reference proteome</keyword>
<reference evidence="2" key="1">
    <citation type="submission" date="2019-10" db="EMBL/GenBank/DDBJ databases">
        <authorList>
            <consortium name="DOE Joint Genome Institute"/>
            <person name="Kuo A."/>
            <person name="Miyauchi S."/>
            <person name="Kiss E."/>
            <person name="Drula E."/>
            <person name="Kohler A."/>
            <person name="Sanchez-Garcia M."/>
            <person name="Andreopoulos B."/>
            <person name="Barry K.W."/>
            <person name="Bonito G."/>
            <person name="Buee M."/>
            <person name="Carver A."/>
            <person name="Chen C."/>
            <person name="Cichocki N."/>
            <person name="Clum A."/>
            <person name="Culley D."/>
            <person name="Crous P.W."/>
            <person name="Fauchery L."/>
            <person name="Girlanda M."/>
            <person name="Hayes R."/>
            <person name="Keri Z."/>
            <person name="LaButti K."/>
            <person name="Lipzen A."/>
            <person name="Lombard V."/>
            <person name="Magnuson J."/>
            <person name="Maillard F."/>
            <person name="Morin E."/>
            <person name="Murat C."/>
            <person name="Nolan M."/>
            <person name="Ohm R."/>
            <person name="Pangilinan J."/>
            <person name="Pereira M."/>
            <person name="Perotto S."/>
            <person name="Peter M."/>
            <person name="Riley R."/>
            <person name="Sitrit Y."/>
            <person name="Stielow B."/>
            <person name="Szollosi G."/>
            <person name="Zifcakova L."/>
            <person name="Stursova M."/>
            <person name="Spatafora J.W."/>
            <person name="Tedersoo L."/>
            <person name="Vaario L.-M."/>
            <person name="Yamada A."/>
            <person name="Yan M."/>
            <person name="Wang P."/>
            <person name="Xu J."/>
            <person name="Bruns T."/>
            <person name="Baldrian P."/>
            <person name="Vilgalys R."/>
            <person name="Henrissat B."/>
            <person name="Grigoriev I.V."/>
            <person name="Hibbett D."/>
            <person name="Nagy L.G."/>
            <person name="Martin F.M."/>
        </authorList>
    </citation>
    <scope>NUCLEOTIDE SEQUENCE</scope>
    <source>
        <strain evidence="2">Prilba</strain>
    </source>
</reference>
<reference evidence="2" key="2">
    <citation type="journal article" date="2020" name="Nat. Commun.">
        <title>Large-scale genome sequencing of mycorrhizal fungi provides insights into the early evolution of symbiotic traits.</title>
        <authorList>
            <person name="Miyauchi S."/>
            <person name="Kiss E."/>
            <person name="Kuo A."/>
            <person name="Drula E."/>
            <person name="Kohler A."/>
            <person name="Sanchez-Garcia M."/>
            <person name="Morin E."/>
            <person name="Andreopoulos B."/>
            <person name="Barry K.W."/>
            <person name="Bonito G."/>
            <person name="Buee M."/>
            <person name="Carver A."/>
            <person name="Chen C."/>
            <person name="Cichocki N."/>
            <person name="Clum A."/>
            <person name="Culley D."/>
            <person name="Crous P.W."/>
            <person name="Fauchery L."/>
            <person name="Girlanda M."/>
            <person name="Hayes R.D."/>
            <person name="Keri Z."/>
            <person name="LaButti K."/>
            <person name="Lipzen A."/>
            <person name="Lombard V."/>
            <person name="Magnuson J."/>
            <person name="Maillard F."/>
            <person name="Murat C."/>
            <person name="Nolan M."/>
            <person name="Ohm R.A."/>
            <person name="Pangilinan J."/>
            <person name="Pereira M.F."/>
            <person name="Perotto S."/>
            <person name="Peter M."/>
            <person name="Pfister S."/>
            <person name="Riley R."/>
            <person name="Sitrit Y."/>
            <person name="Stielow J.B."/>
            <person name="Szollosi G."/>
            <person name="Zifcakova L."/>
            <person name="Stursova M."/>
            <person name="Spatafora J.W."/>
            <person name="Tedersoo L."/>
            <person name="Vaario L.M."/>
            <person name="Yamada A."/>
            <person name="Yan M."/>
            <person name="Wang P."/>
            <person name="Xu J."/>
            <person name="Bruns T."/>
            <person name="Baldrian P."/>
            <person name="Vilgalys R."/>
            <person name="Dunand C."/>
            <person name="Henrissat B."/>
            <person name="Grigoriev I.V."/>
            <person name="Hibbett D."/>
            <person name="Nagy L.G."/>
            <person name="Martin F.M."/>
        </authorList>
    </citation>
    <scope>NUCLEOTIDE SEQUENCE</scope>
    <source>
        <strain evidence="2">Prilba</strain>
    </source>
</reference>
<sequence length="526" mass="58499">MLSSSNPSLDASGLLASRLLQFLANKRPSTQSSLGDQQRDEARTLAGELDASIDTLVDTSDPAAVNTLPSSQEHIPTVPAPPDKLSSDYVQNSPADDKQCINAISTPSSSTQEHGSTLRITHRNRQDIPVDAGAVIVTTILNAMAKQLPSSQEKRGDDKLDRAREIMDEFKSVIAENNLGTIEDKITHAREVKAALEVKSRISYRRNVKYAVEQQCVNIISGSSPTTPEHVPTSPPALTPPDDLASDPMRDLLTSDQRYITAVNALPSPSQAHIPISPPSAPDEPLSNHMHDLSTRDRQCVNATGTSSSSTEEHVPTSQSPPLRSLTPDKMQPTLSCWIKNMKKLSSLIDGLEDLASSAPAEHRSQLSEQIMTLRATSKKQQEHFMEFLQLSEEYADRYLFDISAGIEQQSSFLDKLEGRLETAKKLREEVVDLKMLYESGTVAAMQDLRTKALPRPLPEDNALFSEVDSVLTEIRRCYMEMDRFWTEEISRAIEALRMRRVDPKDFERWKTFQANLTHTIDSWKV</sequence>
<feature type="region of interest" description="Disordered" evidence="1">
    <location>
        <begin position="269"/>
        <end position="330"/>
    </location>
</feature>